<keyword evidence="4" id="KW-1185">Reference proteome</keyword>
<feature type="domain" description="DUF6701" evidence="2">
    <location>
        <begin position="394"/>
        <end position="982"/>
    </location>
</feature>
<evidence type="ECO:0000313" key="3">
    <source>
        <dbReference type="EMBL" id="RUO62428.1"/>
    </source>
</evidence>
<name>A0A432YNF2_9GAMM</name>
<feature type="chain" id="PRO_5019267990" description="DUF6701 domain-containing protein" evidence="1">
    <location>
        <begin position="31"/>
        <end position="991"/>
    </location>
</feature>
<accession>A0A432YNF2</accession>
<evidence type="ECO:0000256" key="1">
    <source>
        <dbReference type="SAM" id="SignalP"/>
    </source>
</evidence>
<dbReference type="Proteomes" id="UP000288259">
    <property type="component" value="Unassembled WGS sequence"/>
</dbReference>
<sequence length="991" mass="103800">MALNKRMGITTGVALVVLSVGLLGQPPAQAQSSPTPTQCEQYGDLLDYGIIGENGFNYGNNSEINGNDIEGSGNTPTPDGQVDIVNLQFPPLDPSTFPSNMTGGPDRTNAQNISAGSYGTIETAKQGNAAPLVTFTGGGTYYIEELILDGNDSEVRMAPGDYFIERVDMDNRSYLNIEPQGQVRLFIRDYIIGNNNIFMNSSGPVGDLIVYLYDNAYVDLGNFNEGNASNTVINFNGLIYSPYDTTSVTLGNNNNYQGGILTPGTVNVGNNTTFNYGPEVQDELLDAIGCDAQASIHHLRIRHPQSIVSCYSAVVEVLACADASCSQLYTGSTSVDVSAGGSGPSWQGGNVVSSSGANATLSFTNGSGVAGLRWVDGGTATLSTTASSPSPTAPTQCVDSSGNVATNCNVEFNTAGLIVTAADGQSPIPGAFAAVDFPSRLRAVRTNTTTGACEARLSGQQSIELAVSCTNPVSCQAGQSYTVNGTAIPLNDAGASLSYNTVTLNFDSNGSAALTNNYTDVGLLRMHARVSLSAEPGDTSAINDPALQLTGTSLMDYVVKPYTLSVQALDSSGQPWAATTDTGAGLAAAGESVSAVIRSFNANGVVTPNFGNEVSPVNVTAQFDSVAYPLPSHTNADASKLVINDGFSQSSSLSGAYQSDDLVWNEAGTVNIVAALPGDDYLGGGDAFERPSSPVGRFYPDRLVLLTGQVGNSCSAGDFSYMDHNAATLDATVEARSVGGLRLYNYGANYNGTAVLTSVARNTPADTAADNFATRWQATLTDTWNEGQLIIASSDATLQKRADATPDGPYDTVAVGLQVSSEIDNRGFASAQQTLTTQSGDAVPLNDELTFVYGRLALDNSYGPETANLPVALRAEYWNGELFVTQTNDQCTSYAPAELAVVVYIDPITTSAGGSAGTLTDGTVGTSPLFWNPPTGTPDRGEFIFEFNAPPYLQYPWQDADGNTFNNPRAFGGFGEYRGNVRKTVERDLTQ</sequence>
<dbReference type="AlphaFoldDB" id="A0A432YNF2"/>
<organism evidence="3 4">
    <name type="scientific">Pseudidiomarina insulisalsae</name>
    <dbReference type="NCBI Taxonomy" id="575789"/>
    <lineage>
        <taxon>Bacteria</taxon>
        <taxon>Pseudomonadati</taxon>
        <taxon>Pseudomonadota</taxon>
        <taxon>Gammaproteobacteria</taxon>
        <taxon>Alteromonadales</taxon>
        <taxon>Idiomarinaceae</taxon>
        <taxon>Pseudidiomarina</taxon>
    </lineage>
</organism>
<protein>
    <recommendedName>
        <fullName evidence="2">DUF6701 domain-containing protein</fullName>
    </recommendedName>
</protein>
<dbReference type="RefSeq" id="WP_126753793.1">
    <property type="nucleotide sequence ID" value="NZ_PIPY01000003.1"/>
</dbReference>
<dbReference type="EMBL" id="PIPY01000003">
    <property type="protein sequence ID" value="RUO62428.1"/>
    <property type="molecule type" value="Genomic_DNA"/>
</dbReference>
<proteinExistence type="predicted"/>
<reference evidence="4" key="1">
    <citation type="journal article" date="2018" name="Front. Microbiol.">
        <title>Genome-Based Analysis Reveals the Taxonomy and Diversity of the Family Idiomarinaceae.</title>
        <authorList>
            <person name="Liu Y."/>
            <person name="Lai Q."/>
            <person name="Shao Z."/>
        </authorList>
    </citation>
    <scope>NUCLEOTIDE SEQUENCE [LARGE SCALE GENOMIC DNA]</scope>
    <source>
        <strain evidence="4">CVS-6</strain>
    </source>
</reference>
<comment type="caution">
    <text evidence="3">The sequence shown here is derived from an EMBL/GenBank/DDBJ whole genome shotgun (WGS) entry which is preliminary data.</text>
</comment>
<keyword evidence="1" id="KW-0732">Signal</keyword>
<feature type="signal peptide" evidence="1">
    <location>
        <begin position="1"/>
        <end position="30"/>
    </location>
</feature>
<dbReference type="OrthoDB" id="9790247at2"/>
<dbReference type="Pfam" id="PF20419">
    <property type="entry name" value="DUF6701"/>
    <property type="match status" value="1"/>
</dbReference>
<evidence type="ECO:0000313" key="4">
    <source>
        <dbReference type="Proteomes" id="UP000288259"/>
    </source>
</evidence>
<evidence type="ECO:0000259" key="2">
    <source>
        <dbReference type="Pfam" id="PF20419"/>
    </source>
</evidence>
<dbReference type="InterPro" id="IPR046524">
    <property type="entry name" value="DUF6701"/>
</dbReference>
<gene>
    <name evidence="3" type="ORF">CWI71_03035</name>
</gene>